<keyword evidence="1" id="KW-0472">Membrane</keyword>
<dbReference type="AlphaFoldDB" id="A0A914ZUV3"/>
<evidence type="ECO:0000256" key="1">
    <source>
        <dbReference type="SAM" id="Phobius"/>
    </source>
</evidence>
<accession>A0A914ZUV3</accession>
<proteinExistence type="predicted"/>
<reference evidence="3" key="1">
    <citation type="submission" date="2022-11" db="UniProtKB">
        <authorList>
            <consortium name="WormBaseParasite"/>
        </authorList>
    </citation>
    <scope>IDENTIFICATION</scope>
</reference>
<name>A0A914ZUV3_PARUN</name>
<keyword evidence="2" id="KW-1185">Reference proteome</keyword>
<evidence type="ECO:0000313" key="2">
    <source>
        <dbReference type="Proteomes" id="UP000887569"/>
    </source>
</evidence>
<evidence type="ECO:0000313" key="3">
    <source>
        <dbReference type="WBParaSite" id="PgB12X_g005_t02"/>
    </source>
</evidence>
<feature type="transmembrane region" description="Helical" evidence="1">
    <location>
        <begin position="12"/>
        <end position="31"/>
    </location>
</feature>
<protein>
    <submittedName>
        <fullName evidence="3">Uncharacterized protein</fullName>
    </submittedName>
</protein>
<organism evidence="2 3">
    <name type="scientific">Parascaris univalens</name>
    <name type="common">Nematode worm</name>
    <dbReference type="NCBI Taxonomy" id="6257"/>
    <lineage>
        <taxon>Eukaryota</taxon>
        <taxon>Metazoa</taxon>
        <taxon>Ecdysozoa</taxon>
        <taxon>Nematoda</taxon>
        <taxon>Chromadorea</taxon>
        <taxon>Rhabditida</taxon>
        <taxon>Spirurina</taxon>
        <taxon>Ascaridomorpha</taxon>
        <taxon>Ascaridoidea</taxon>
        <taxon>Ascarididae</taxon>
        <taxon>Parascaris</taxon>
    </lineage>
</organism>
<keyword evidence="1" id="KW-1133">Transmembrane helix</keyword>
<keyword evidence="1" id="KW-0812">Transmembrane</keyword>
<dbReference type="Proteomes" id="UP000887569">
    <property type="component" value="Unplaced"/>
</dbReference>
<sequence>MRIILQMSWGFYFIYFLTQHFTIELQFSFIFRFHYSRIFSPTLPTVFYATSLGK</sequence>
<dbReference type="WBParaSite" id="PgB12X_g005_t02">
    <property type="protein sequence ID" value="PgB12X_g005_t02"/>
    <property type="gene ID" value="PgB12X_g005"/>
</dbReference>